<evidence type="ECO:0000313" key="3">
    <source>
        <dbReference type="EMBL" id="CUG89237.1"/>
    </source>
</evidence>
<proteinExistence type="predicted"/>
<dbReference type="Gene3D" id="2.130.10.10">
    <property type="entry name" value="YVTN repeat-like/Quinoprotein amine dehydrogenase"/>
    <property type="match status" value="1"/>
</dbReference>
<dbReference type="SUPFAM" id="SSF101908">
    <property type="entry name" value="Putative isomerase YbhE"/>
    <property type="match status" value="1"/>
</dbReference>
<keyword evidence="1" id="KW-0175">Coiled coil</keyword>
<evidence type="ECO:0000313" key="4">
    <source>
        <dbReference type="Proteomes" id="UP000051952"/>
    </source>
</evidence>
<feature type="coiled-coil region" evidence="1">
    <location>
        <begin position="741"/>
        <end position="768"/>
    </location>
</feature>
<evidence type="ECO:0000256" key="2">
    <source>
        <dbReference type="SAM" id="MobiDB-lite"/>
    </source>
</evidence>
<gene>
    <name evidence="3" type="ORF">BSAL_20025</name>
</gene>
<feature type="compositionally biased region" description="Basic and acidic residues" evidence="2">
    <location>
        <begin position="44"/>
        <end position="54"/>
    </location>
</feature>
<sequence>MAAIPRLNLGSVECGGGWGVGEASLPSHEAQRQQDPMMIYTQNRRPELERAHSSDDDDEPVEPVPAPAVTASPSTIHTTEYTGAEREDDDDTFVDHGSNVDMVPNAAAVVVPPAAAEDAAEVVEETWEEGRLVSRVHCHEPIYGLVVVGGKTLWTAIGDDPLTLFELSGCDLSQQRSLNTIVGVRSMALVTVAAARIAPVSFKNVGSTSSKPALLSRSNSSNPTLNGSQGEVVLPSASTEFLWCGLDRGRVAIVDLFFFSDCGVLLAHGGNTTVCGVWAAGAGRVWTAGEDHSLKVWDAFASNRKNIRVLKLSDCVADVCHVPQTQHVWVTIREARILIFNQDGQEVRMKGAVPFLKTKAKVHTMRSQAHGAKETVVWVAMDHEVAVYNAKTLEVLASISTISCRTMELTSQYAILVGHHHGSQSSAAGESEDQLIFVSATDPRRPVVVRLGAPLGGISKVGLRCFSRSALAVAAHMDGNQRCLTVFTAEATQPIGAWGTDDRSTVPAQGQPPPAVAESAARSSSNYRDASPAALRSTATPAQLPPASPHGSSLEDENTTRILPTETGTSSNSIRVVGAVQPQSNSMGRAQEANGPSNANAGQTRWMMDPRMQTTFQELHQEVTEVSKALRVLRVQQPTHNDFYQLHGLCAQMASRLDTNLPVQWSQDAAWSTSEGQLIATTIARLVAASDAKSIAAAPTLDRLDSARPSSVKVEAHQAPHGAVAASPLELQMHRHLQTLMRSAEAQRIQLQETISSLQRQLAKVSEKNSALLRGASQLDAALRFHQRTVLAAAASQGLDDEGDALHDHFENSTQALDNMSSMSDILESFHQLQDRMAALLNARHHLHRANSVMMSARSMPPQDQQHLALARTPSGMSTGRDRLNRSPTSLGFQRPPTPPPSLPTTAAESHIRLTPKRLFSALMNELAPVKVFSSGIVSILHRVEGSYCRLQDMPMEDVPGGSLDVSPALHDMMEAEVMRALCRQETTCMIVEELISAVSDAQHDSQSDLDLPTPMKQLNKNSAHQQWVISMAGLDKEDLETAISHITTVSFDLDTAASQVRSSLMRRYSGAPASGARQAESLIKFGQLVDKVGPSSCRLRGLLAWSHVWLRCLALGLDEAQTILSGNRTGPVSARSCASVSISLPRHNVEFMLQQVIDWRSSLQSMRQETEMYFHAISEAQRAAGGEWAGTQEVESSADLSRATLTSLCLLFSTRRSFVHGTTPPLLVEDASNRNANNPDLHCDDLYGLLSEILENIGAHLQTKIDALTPVCQKIEAVLSAALQSSRQATPTDSQEEDELEMVTFTALNKLPLEEAHKQFCMTI</sequence>
<dbReference type="OrthoDB" id="273165at2759"/>
<feature type="region of interest" description="Disordered" evidence="2">
    <location>
        <begin position="205"/>
        <end position="229"/>
    </location>
</feature>
<feature type="region of interest" description="Disordered" evidence="2">
    <location>
        <begin position="874"/>
        <end position="907"/>
    </location>
</feature>
<dbReference type="OMA" id="CKQVWTI"/>
<feature type="region of interest" description="Disordered" evidence="2">
    <location>
        <begin position="498"/>
        <end position="558"/>
    </location>
</feature>
<protein>
    <submittedName>
        <fullName evidence="3">Uncharacterized protein</fullName>
    </submittedName>
</protein>
<name>A0A0S4JCW5_BODSA</name>
<dbReference type="VEuPathDB" id="TriTrypDB:BSAL_20025"/>
<accession>A0A0S4JCW5</accession>
<dbReference type="InterPro" id="IPR015943">
    <property type="entry name" value="WD40/YVTN_repeat-like_dom_sf"/>
</dbReference>
<dbReference type="Proteomes" id="UP000051952">
    <property type="component" value="Unassembled WGS sequence"/>
</dbReference>
<organism evidence="3 4">
    <name type="scientific">Bodo saltans</name>
    <name type="common">Flagellated protozoan</name>
    <dbReference type="NCBI Taxonomy" id="75058"/>
    <lineage>
        <taxon>Eukaryota</taxon>
        <taxon>Discoba</taxon>
        <taxon>Euglenozoa</taxon>
        <taxon>Kinetoplastea</taxon>
        <taxon>Metakinetoplastina</taxon>
        <taxon>Eubodonida</taxon>
        <taxon>Bodonidae</taxon>
        <taxon>Bodo</taxon>
    </lineage>
</organism>
<feature type="region of interest" description="Disordered" evidence="2">
    <location>
        <begin position="40"/>
        <end position="91"/>
    </location>
</feature>
<evidence type="ECO:0000256" key="1">
    <source>
        <dbReference type="SAM" id="Coils"/>
    </source>
</evidence>
<keyword evidence="4" id="KW-1185">Reference proteome</keyword>
<dbReference type="EMBL" id="CYKH01001716">
    <property type="protein sequence ID" value="CUG89237.1"/>
    <property type="molecule type" value="Genomic_DNA"/>
</dbReference>
<reference evidence="4" key="1">
    <citation type="submission" date="2015-09" db="EMBL/GenBank/DDBJ databases">
        <authorList>
            <consortium name="Pathogen Informatics"/>
        </authorList>
    </citation>
    <scope>NUCLEOTIDE SEQUENCE [LARGE SCALE GENOMIC DNA]</scope>
    <source>
        <strain evidence="4">Lake Konstanz</strain>
    </source>
</reference>